<evidence type="ECO:0000313" key="12">
    <source>
        <dbReference type="Proteomes" id="UP001196509"/>
    </source>
</evidence>
<keyword evidence="5 9" id="KW-0547">Nucleotide-binding</keyword>
<comment type="similarity">
    <text evidence="3 9">Belongs to the PRA-PH family.</text>
</comment>
<dbReference type="PANTHER" id="PTHR42945">
    <property type="entry name" value="HISTIDINE BIOSYNTHESIS BIFUNCTIONAL PROTEIN"/>
    <property type="match status" value="1"/>
</dbReference>
<dbReference type="GO" id="GO:0004636">
    <property type="term" value="F:phosphoribosyl-ATP diphosphatase activity"/>
    <property type="evidence" value="ECO:0007669"/>
    <property type="project" value="UniProtKB-UniRule"/>
</dbReference>
<name>A0AAE2ZP78_9HYPH</name>
<evidence type="ECO:0000256" key="5">
    <source>
        <dbReference type="ARBA" id="ARBA00022741"/>
    </source>
</evidence>
<evidence type="ECO:0000256" key="4">
    <source>
        <dbReference type="ARBA" id="ARBA00022605"/>
    </source>
</evidence>
<reference evidence="11" key="1">
    <citation type="submission" date="2021-08" db="EMBL/GenBank/DDBJ databases">
        <title>Hoeflea bacterium WL0058 sp. nov., isolated from the sediment.</title>
        <authorList>
            <person name="Wang L."/>
            <person name="Zhang D."/>
        </authorList>
    </citation>
    <scope>NUCLEOTIDE SEQUENCE</scope>
    <source>
        <strain evidence="11">WL0058</strain>
    </source>
</reference>
<accession>A0AAE2ZP78</accession>
<keyword evidence="6 9" id="KW-0378">Hydrolase</keyword>
<protein>
    <recommendedName>
        <fullName evidence="9">Phosphoribosyl-ATP pyrophosphatase</fullName>
        <shortName evidence="9">PRA-PH</shortName>
        <ecNumber evidence="9">3.6.1.31</ecNumber>
    </recommendedName>
</protein>
<dbReference type="Pfam" id="PF01503">
    <property type="entry name" value="PRA-PH"/>
    <property type="match status" value="1"/>
</dbReference>
<dbReference type="InterPro" id="IPR008179">
    <property type="entry name" value="HisE"/>
</dbReference>
<comment type="pathway">
    <text evidence="2 9">Amino-acid biosynthesis; L-histidine biosynthesis; L-histidine from 5-phospho-alpha-D-ribose 1-diphosphate: step 2/9.</text>
</comment>
<keyword evidence="7 9" id="KW-0067">ATP-binding</keyword>
<dbReference type="Gene3D" id="1.10.287.1080">
    <property type="entry name" value="MazG-like"/>
    <property type="match status" value="1"/>
</dbReference>
<evidence type="ECO:0000256" key="7">
    <source>
        <dbReference type="ARBA" id="ARBA00022840"/>
    </source>
</evidence>
<evidence type="ECO:0000256" key="9">
    <source>
        <dbReference type="HAMAP-Rule" id="MF_01020"/>
    </source>
</evidence>
<dbReference type="Proteomes" id="UP001196509">
    <property type="component" value="Unassembled WGS sequence"/>
</dbReference>
<dbReference type="EMBL" id="JAICBX010000002">
    <property type="protein sequence ID" value="MBW8638326.1"/>
    <property type="molecule type" value="Genomic_DNA"/>
</dbReference>
<proteinExistence type="inferred from homology"/>
<dbReference type="EC" id="3.6.1.31" evidence="9"/>
<evidence type="ECO:0000313" key="11">
    <source>
        <dbReference type="EMBL" id="MBW8638326.1"/>
    </source>
</evidence>
<evidence type="ECO:0000256" key="8">
    <source>
        <dbReference type="ARBA" id="ARBA00023102"/>
    </source>
</evidence>
<dbReference type="GO" id="GO:0005737">
    <property type="term" value="C:cytoplasm"/>
    <property type="evidence" value="ECO:0007669"/>
    <property type="project" value="UniProtKB-SubCell"/>
</dbReference>
<dbReference type="RefSeq" id="WP_220228960.1">
    <property type="nucleotide sequence ID" value="NZ_JAICBX010000002.1"/>
</dbReference>
<dbReference type="CDD" id="cd11534">
    <property type="entry name" value="NTP-PPase_HisIE_like"/>
    <property type="match status" value="1"/>
</dbReference>
<dbReference type="GO" id="GO:0005524">
    <property type="term" value="F:ATP binding"/>
    <property type="evidence" value="ECO:0007669"/>
    <property type="project" value="UniProtKB-KW"/>
</dbReference>
<sequence>MSGFTLDELEKVIAERAEASQRDSWTARLVAAGQEKAAQKLGEEAVEAVIAAVSGDRKALIGESADLLYHLLVVLRIAGVGVDEVMTELENRRSQTGVQEKANRKASSHG</sequence>
<evidence type="ECO:0000256" key="6">
    <source>
        <dbReference type="ARBA" id="ARBA00022801"/>
    </source>
</evidence>
<dbReference type="SUPFAM" id="SSF101386">
    <property type="entry name" value="all-alpha NTP pyrophosphatases"/>
    <property type="match status" value="1"/>
</dbReference>
<comment type="caution">
    <text evidence="11">The sequence shown here is derived from an EMBL/GenBank/DDBJ whole genome shotgun (WGS) entry which is preliminary data.</text>
</comment>
<evidence type="ECO:0000256" key="2">
    <source>
        <dbReference type="ARBA" id="ARBA00005204"/>
    </source>
</evidence>
<comment type="catalytic activity">
    <reaction evidence="1 9">
        <text>1-(5-phospho-beta-D-ribosyl)-ATP + H2O = 1-(5-phospho-beta-D-ribosyl)-5'-AMP + diphosphate + H(+)</text>
        <dbReference type="Rhea" id="RHEA:22828"/>
        <dbReference type="ChEBI" id="CHEBI:15377"/>
        <dbReference type="ChEBI" id="CHEBI:15378"/>
        <dbReference type="ChEBI" id="CHEBI:33019"/>
        <dbReference type="ChEBI" id="CHEBI:59457"/>
        <dbReference type="ChEBI" id="CHEBI:73183"/>
        <dbReference type="EC" id="3.6.1.31"/>
    </reaction>
</comment>
<dbReference type="InterPro" id="IPR021130">
    <property type="entry name" value="PRib-ATP_PPHydrolase-like"/>
</dbReference>
<keyword evidence="4 9" id="KW-0028">Amino-acid biosynthesis</keyword>
<dbReference type="NCBIfam" id="NF001613">
    <property type="entry name" value="PRK00400.1-5"/>
    <property type="match status" value="1"/>
</dbReference>
<dbReference type="GO" id="GO:0000105">
    <property type="term" value="P:L-histidine biosynthetic process"/>
    <property type="evidence" value="ECO:0007669"/>
    <property type="project" value="UniProtKB-UniRule"/>
</dbReference>
<organism evidence="11 12">
    <name type="scientific">Flavimaribacter sediminis</name>
    <dbReference type="NCBI Taxonomy" id="2865987"/>
    <lineage>
        <taxon>Bacteria</taxon>
        <taxon>Pseudomonadati</taxon>
        <taxon>Pseudomonadota</taxon>
        <taxon>Alphaproteobacteria</taxon>
        <taxon>Hyphomicrobiales</taxon>
        <taxon>Rhizobiaceae</taxon>
        <taxon>Flavimaribacter</taxon>
    </lineage>
</organism>
<feature type="region of interest" description="Disordered" evidence="10">
    <location>
        <begin position="89"/>
        <end position="110"/>
    </location>
</feature>
<keyword evidence="9" id="KW-0963">Cytoplasm</keyword>
<dbReference type="PANTHER" id="PTHR42945:SF1">
    <property type="entry name" value="HISTIDINE BIOSYNTHESIS BIFUNCTIONAL PROTEIN HIS7"/>
    <property type="match status" value="1"/>
</dbReference>
<evidence type="ECO:0000256" key="10">
    <source>
        <dbReference type="SAM" id="MobiDB-lite"/>
    </source>
</evidence>
<keyword evidence="8 9" id="KW-0368">Histidine biosynthesis</keyword>
<dbReference type="NCBIfam" id="TIGR03188">
    <property type="entry name" value="histidine_hisI"/>
    <property type="match status" value="1"/>
</dbReference>
<comment type="subcellular location">
    <subcellularLocation>
        <location evidence="9">Cytoplasm</location>
    </subcellularLocation>
</comment>
<dbReference type="HAMAP" id="MF_01020">
    <property type="entry name" value="HisE"/>
    <property type="match status" value="1"/>
</dbReference>
<keyword evidence="12" id="KW-1185">Reference proteome</keyword>
<evidence type="ECO:0000256" key="1">
    <source>
        <dbReference type="ARBA" id="ARBA00001460"/>
    </source>
</evidence>
<evidence type="ECO:0000256" key="3">
    <source>
        <dbReference type="ARBA" id="ARBA00009392"/>
    </source>
</evidence>
<gene>
    <name evidence="9" type="primary">hisE</name>
    <name evidence="11" type="ORF">K1W69_14110</name>
</gene>
<dbReference type="AlphaFoldDB" id="A0AAE2ZP78"/>